<keyword evidence="2" id="KW-1185">Reference proteome</keyword>
<evidence type="ECO:0000313" key="2">
    <source>
        <dbReference type="Proteomes" id="UP000765509"/>
    </source>
</evidence>
<dbReference type="EMBL" id="AVOT02005720">
    <property type="protein sequence ID" value="MBW0479800.1"/>
    <property type="molecule type" value="Genomic_DNA"/>
</dbReference>
<dbReference type="AlphaFoldDB" id="A0A9Q3GV46"/>
<protein>
    <submittedName>
        <fullName evidence="1">Uncharacterized protein</fullName>
    </submittedName>
</protein>
<proteinExistence type="predicted"/>
<accession>A0A9Q3GV46</accession>
<organism evidence="1 2">
    <name type="scientific">Austropuccinia psidii MF-1</name>
    <dbReference type="NCBI Taxonomy" id="1389203"/>
    <lineage>
        <taxon>Eukaryota</taxon>
        <taxon>Fungi</taxon>
        <taxon>Dikarya</taxon>
        <taxon>Basidiomycota</taxon>
        <taxon>Pucciniomycotina</taxon>
        <taxon>Pucciniomycetes</taxon>
        <taxon>Pucciniales</taxon>
        <taxon>Sphaerophragmiaceae</taxon>
        <taxon>Austropuccinia</taxon>
    </lineage>
</organism>
<sequence length="108" mass="12333">MLSILEKDANGIRDCGAYLHPFNKWVLIQFAIPLRSTPLGDANRRILVMEPKNVVIFKNKGTLEYGLVKEIYSFHGPEKTLAIGIYIHQIQSLYTHVHGIDKAMWVII</sequence>
<dbReference type="OrthoDB" id="2509725at2759"/>
<evidence type="ECO:0000313" key="1">
    <source>
        <dbReference type="EMBL" id="MBW0479800.1"/>
    </source>
</evidence>
<reference evidence="1" key="1">
    <citation type="submission" date="2021-03" db="EMBL/GenBank/DDBJ databases">
        <title>Draft genome sequence of rust myrtle Austropuccinia psidii MF-1, a brazilian biotype.</title>
        <authorList>
            <person name="Quecine M.C."/>
            <person name="Pachon D.M.R."/>
            <person name="Bonatelli M.L."/>
            <person name="Correr F.H."/>
            <person name="Franceschini L.M."/>
            <person name="Leite T.F."/>
            <person name="Margarido G.R.A."/>
            <person name="Almeida C.A."/>
            <person name="Ferrarezi J.A."/>
            <person name="Labate C.A."/>
        </authorList>
    </citation>
    <scope>NUCLEOTIDE SEQUENCE</scope>
    <source>
        <strain evidence="1">MF-1</strain>
    </source>
</reference>
<name>A0A9Q3GV46_9BASI</name>
<comment type="caution">
    <text evidence="1">The sequence shown here is derived from an EMBL/GenBank/DDBJ whole genome shotgun (WGS) entry which is preliminary data.</text>
</comment>
<dbReference type="Proteomes" id="UP000765509">
    <property type="component" value="Unassembled WGS sequence"/>
</dbReference>
<gene>
    <name evidence="1" type="ORF">O181_019515</name>
</gene>